<dbReference type="AlphaFoldDB" id="A0A387G3V6"/>
<keyword evidence="1" id="KW-0812">Transmembrane</keyword>
<feature type="transmembrane region" description="Helical" evidence="1">
    <location>
        <begin position="24"/>
        <end position="46"/>
    </location>
</feature>
<evidence type="ECO:0000313" key="3">
    <source>
        <dbReference type="Proteomes" id="UP000282195"/>
    </source>
</evidence>
<dbReference type="OrthoDB" id="9949638at2"/>
<gene>
    <name evidence="2" type="ORF">CCGE525_37985</name>
</gene>
<keyword evidence="3" id="KW-1185">Reference proteome</keyword>
<organism evidence="2 3">
    <name type="scientific">Rhizobium jaguaris</name>
    <dbReference type="NCBI Taxonomy" id="1312183"/>
    <lineage>
        <taxon>Bacteria</taxon>
        <taxon>Pseudomonadati</taxon>
        <taxon>Pseudomonadota</taxon>
        <taxon>Alphaproteobacteria</taxon>
        <taxon>Hyphomicrobiales</taxon>
        <taxon>Rhizobiaceae</taxon>
        <taxon>Rhizobium/Agrobacterium group</taxon>
        <taxon>Rhizobium</taxon>
    </lineage>
</organism>
<protein>
    <submittedName>
        <fullName evidence="2">Uncharacterized protein</fullName>
    </submittedName>
</protein>
<dbReference type="EMBL" id="CP032697">
    <property type="protein sequence ID" value="AYG64507.1"/>
    <property type="molecule type" value="Genomic_DNA"/>
</dbReference>
<dbReference type="RefSeq" id="WP_120709394.1">
    <property type="nucleotide sequence ID" value="NZ_CP032697.1"/>
</dbReference>
<sequence>MSTEEPDKSEPETPSSRVYDLFRVLLSSVLISLLLAGISTSALKLWNRLYPEDVVKVWQVSEGDYQRISTALNNSNSKLMRLKDLVANNRKR</sequence>
<dbReference type="KEGG" id="rjg:CCGE525_37985"/>
<keyword evidence="1" id="KW-1133">Transmembrane helix</keyword>
<reference evidence="2 3" key="1">
    <citation type="submission" date="2018-10" db="EMBL/GenBank/DDBJ databases">
        <title>Rhizobium etli, R. leguminosarum and a new Rhizobium genospecies from Phaseolus dumosus.</title>
        <authorList>
            <person name="Ramirez-Puebla S.T."/>
            <person name="Rogel-Hernandez M.A."/>
            <person name="Guerrero G."/>
            <person name="Ormeno-Orrillo E."/>
            <person name="Martinez-Romero J.C."/>
            <person name="Negrete-Yankelevich S."/>
            <person name="Martinez-Romero E."/>
        </authorList>
    </citation>
    <scope>NUCLEOTIDE SEQUENCE [LARGE SCALE GENOMIC DNA]</scope>
    <source>
        <strain evidence="2 3">CCGE525</strain>
        <plasmid evidence="3">prccge525a</plasmid>
    </source>
</reference>
<evidence type="ECO:0000256" key="1">
    <source>
        <dbReference type="SAM" id="Phobius"/>
    </source>
</evidence>
<keyword evidence="2" id="KW-0614">Plasmid</keyword>
<dbReference type="Proteomes" id="UP000282195">
    <property type="component" value="Plasmid pRCCGE525a"/>
</dbReference>
<keyword evidence="1" id="KW-0472">Membrane</keyword>
<accession>A0A387G3V6</accession>
<geneLocation type="plasmid" evidence="3">
    <name>prccge525a</name>
</geneLocation>
<evidence type="ECO:0000313" key="2">
    <source>
        <dbReference type="EMBL" id="AYG64507.1"/>
    </source>
</evidence>
<proteinExistence type="predicted"/>
<name>A0A387G3V6_9HYPH</name>